<geneLocation type="plasmid" evidence="3 4">
    <name>unnamed3</name>
</geneLocation>
<dbReference type="RefSeq" id="WP_065284266.1">
    <property type="nucleotide sequence ID" value="NZ_CP016290.1"/>
</dbReference>
<dbReference type="InterPro" id="IPR035985">
    <property type="entry name" value="Ubiquitin-activating_enz"/>
</dbReference>
<feature type="domain" description="DUF6791" evidence="2">
    <location>
        <begin position="10"/>
        <end position="159"/>
    </location>
</feature>
<dbReference type="SUPFAM" id="SSF69572">
    <property type="entry name" value="Activating enzymes of the ubiquitin-like proteins"/>
    <property type="match status" value="1"/>
</dbReference>
<feature type="domain" description="THIF-type NAD/FAD binding fold" evidence="1">
    <location>
        <begin position="174"/>
        <end position="325"/>
    </location>
</feature>
<gene>
    <name evidence="3" type="ORF">BA011_34195</name>
</gene>
<dbReference type="Gene3D" id="3.40.50.720">
    <property type="entry name" value="NAD(P)-binding Rossmann-like Domain"/>
    <property type="match status" value="1"/>
</dbReference>
<accession>A0A1B1CMF1</accession>
<reference evidence="3 4" key="1">
    <citation type="submission" date="2016-06" db="EMBL/GenBank/DDBJ databases">
        <title>Microsymbionts genomes from the relict species Vavilovia formosa.</title>
        <authorList>
            <person name="Chirak E."/>
            <person name="Kimeklis A."/>
            <person name="Andronov E."/>
        </authorList>
    </citation>
    <scope>NUCLEOTIDE SEQUENCE [LARGE SCALE GENOMIC DNA]</scope>
    <source>
        <strain evidence="3 4">Vaf10</strain>
        <plasmid evidence="4">Plasmid unnamed3</plasmid>
    </source>
</reference>
<evidence type="ECO:0000259" key="2">
    <source>
        <dbReference type="Pfam" id="PF20590"/>
    </source>
</evidence>
<organism evidence="3 4">
    <name type="scientific">Rhizobium leguminosarum</name>
    <dbReference type="NCBI Taxonomy" id="384"/>
    <lineage>
        <taxon>Bacteria</taxon>
        <taxon>Pseudomonadati</taxon>
        <taxon>Pseudomonadota</taxon>
        <taxon>Alphaproteobacteria</taxon>
        <taxon>Hyphomicrobiales</taxon>
        <taxon>Rhizobiaceae</taxon>
        <taxon>Rhizobium/Agrobacterium group</taxon>
        <taxon>Rhizobium</taxon>
    </lineage>
</organism>
<sequence length="390" mass="43921">MFQELVSHNKDIEQLLLKGYAIALDSGHLVIRDIPYLDEKGALCWGAIVCKLTSADSKRFIMEDHQIYFAGSHPHGLDGQPIPNLGGGQHTLPLKSPDVVVQRSMSNKPTGGYVDHVAKIDRYVAILSGPAMERYGANPLTFRKVKSEDEESIFKFADTLTSRAEIGDLVQVFKDEVIAIIGLGGTGSYVLDYMVKTPVARIIGFDRDPYHVHNAFRSPGKLSDEGELDRAKAEVYQGRYENFRHGLTLLPKFIDESCIEDLKDVTFAFVCVDKGSSRRGIFDLLTKLQIPFVDVGMGLNRKQHAINGTLRATYYEPNRAQEMRDRNLAELSDRPDDEYRVTVQIAELNALNACLAVIRYKQIMGFYLDENHFDHMLFKVNDIKIHGEPQ</sequence>
<proteinExistence type="predicted"/>
<dbReference type="GO" id="GO:0008641">
    <property type="term" value="F:ubiquitin-like modifier activating enzyme activity"/>
    <property type="evidence" value="ECO:0007669"/>
    <property type="project" value="InterPro"/>
</dbReference>
<dbReference type="AlphaFoldDB" id="A0A1B1CMF1"/>
<dbReference type="InterPro" id="IPR000594">
    <property type="entry name" value="ThiF_NAD_FAD-bd"/>
</dbReference>
<dbReference type="InterPro" id="IPR046741">
    <property type="entry name" value="DUF6791"/>
</dbReference>
<dbReference type="Pfam" id="PF00899">
    <property type="entry name" value="ThiF"/>
    <property type="match status" value="1"/>
</dbReference>
<dbReference type="CDD" id="cd01483">
    <property type="entry name" value="E1_enzyme_family"/>
    <property type="match status" value="1"/>
</dbReference>
<keyword evidence="3" id="KW-0614">Plasmid</keyword>
<dbReference type="OrthoDB" id="8773615at2"/>
<name>A0A1B1CMF1_RHILE</name>
<evidence type="ECO:0000259" key="1">
    <source>
        <dbReference type="Pfam" id="PF00899"/>
    </source>
</evidence>
<dbReference type="EMBL" id="CP016290">
    <property type="protein sequence ID" value="ANP90952.1"/>
    <property type="molecule type" value="Genomic_DNA"/>
</dbReference>
<dbReference type="Pfam" id="PF20590">
    <property type="entry name" value="DUF6791"/>
    <property type="match status" value="1"/>
</dbReference>
<dbReference type="NCBIfam" id="NF004803">
    <property type="entry name" value="PRK06153.1-2"/>
    <property type="match status" value="1"/>
</dbReference>
<evidence type="ECO:0000313" key="3">
    <source>
        <dbReference type="EMBL" id="ANP90952.1"/>
    </source>
</evidence>
<evidence type="ECO:0000313" key="4">
    <source>
        <dbReference type="Proteomes" id="UP000092691"/>
    </source>
</evidence>
<protein>
    <submittedName>
        <fullName evidence="3">Uncharacterized protein</fullName>
    </submittedName>
</protein>
<dbReference type="Proteomes" id="UP000092691">
    <property type="component" value="Plasmid unnamed3"/>
</dbReference>